<protein>
    <submittedName>
        <fullName evidence="1">Kinase-like protein</fullName>
    </submittedName>
</protein>
<reference evidence="1" key="1">
    <citation type="journal article" date="2021" name="New Phytol.">
        <title>Evolutionary innovations through gain and loss of genes in the ectomycorrhizal Boletales.</title>
        <authorList>
            <person name="Wu G."/>
            <person name="Miyauchi S."/>
            <person name="Morin E."/>
            <person name="Kuo A."/>
            <person name="Drula E."/>
            <person name="Varga T."/>
            <person name="Kohler A."/>
            <person name="Feng B."/>
            <person name="Cao Y."/>
            <person name="Lipzen A."/>
            <person name="Daum C."/>
            <person name="Hundley H."/>
            <person name="Pangilinan J."/>
            <person name="Johnson J."/>
            <person name="Barry K."/>
            <person name="LaButti K."/>
            <person name="Ng V."/>
            <person name="Ahrendt S."/>
            <person name="Min B."/>
            <person name="Choi I.G."/>
            <person name="Park H."/>
            <person name="Plett J.M."/>
            <person name="Magnuson J."/>
            <person name="Spatafora J.W."/>
            <person name="Nagy L.G."/>
            <person name="Henrissat B."/>
            <person name="Grigoriev I.V."/>
            <person name="Yang Z.L."/>
            <person name="Xu J."/>
            <person name="Martin F.M."/>
        </authorList>
    </citation>
    <scope>NUCLEOTIDE SEQUENCE</scope>
    <source>
        <strain evidence="1">KUC20120723A-06</strain>
    </source>
</reference>
<evidence type="ECO:0000313" key="2">
    <source>
        <dbReference type="Proteomes" id="UP000790709"/>
    </source>
</evidence>
<gene>
    <name evidence="1" type="ORF">BV22DRAFT_1035601</name>
</gene>
<evidence type="ECO:0000313" key="1">
    <source>
        <dbReference type="EMBL" id="KAH7924086.1"/>
    </source>
</evidence>
<sequence>MLPLQGLNPGIIPAIRPTAKRIWTQPRFILDKCIILSSSYLMDAKLTGPKLYIAPESDDMSLPSLRSSSTSSSSQQTGSGEDLPELPGNDPSIEPHDPCVALAGEFAASDETWLAPASWDTPISSPVESGFSYSHPVHLVSPPHSGYATTQSLTDDGDDFRAAANHLHGDSLYLQSNRSTESFSSCDSAEGVPPLHFGDHTFTIEKEIGRGGFGFVWLAHTEDGEEVAIKVMHKQSMLADMFPRGTVEPGDVPTPEQVQGASESKGMPDTGACCRWKHARSLNKQAARMVYDEFTVLRRVTQTGSPFLTPLLYSFSDNNHFYFVMRMYPMNLRDAMTSMACTSTPILYGQAKIWAAELLVALETLHQQNIIHRDLKAENILVTPSGHICLADFGLAHIASMSENLQDVTMSSMCGTSGYMSPEQKHGSTYNYKSDMYGYGLILLEMLIGEGAPWFAYLDTQIDPNDLEPGDARVRTVLKYVQDADARVLLCSLFTRYPHKRPDWDAIRESAFFDGFDWDAIKRRQYLTLYTPHIASDRLKDPTSGIYTFQLEHQISCDLYQDIIDEGKNAKRAEGLGGLNVDYVCPAKFRVDPIHGQVTTF</sequence>
<accession>A0ACB8BEH5</accession>
<proteinExistence type="predicted"/>
<organism evidence="1 2">
    <name type="scientific">Leucogyrophana mollusca</name>
    <dbReference type="NCBI Taxonomy" id="85980"/>
    <lineage>
        <taxon>Eukaryota</taxon>
        <taxon>Fungi</taxon>
        <taxon>Dikarya</taxon>
        <taxon>Basidiomycota</taxon>
        <taxon>Agaricomycotina</taxon>
        <taxon>Agaricomycetes</taxon>
        <taxon>Agaricomycetidae</taxon>
        <taxon>Boletales</taxon>
        <taxon>Boletales incertae sedis</taxon>
        <taxon>Leucogyrophana</taxon>
    </lineage>
</organism>
<dbReference type="Proteomes" id="UP000790709">
    <property type="component" value="Unassembled WGS sequence"/>
</dbReference>
<keyword evidence="2" id="KW-1185">Reference proteome</keyword>
<dbReference type="EMBL" id="MU266434">
    <property type="protein sequence ID" value="KAH7924086.1"/>
    <property type="molecule type" value="Genomic_DNA"/>
</dbReference>
<comment type="caution">
    <text evidence="1">The sequence shown here is derived from an EMBL/GenBank/DDBJ whole genome shotgun (WGS) entry which is preliminary data.</text>
</comment>
<name>A0ACB8BEH5_9AGAM</name>